<dbReference type="SMART" id="SM00342">
    <property type="entry name" value="HTH_ARAC"/>
    <property type="match status" value="1"/>
</dbReference>
<dbReference type="Pfam" id="PF12833">
    <property type="entry name" value="HTH_18"/>
    <property type="match status" value="1"/>
</dbReference>
<dbReference type="RefSeq" id="WP_344028430.1">
    <property type="nucleotide sequence ID" value="NZ_BAAAOB010000001.1"/>
</dbReference>
<evidence type="ECO:0000256" key="2">
    <source>
        <dbReference type="ARBA" id="ARBA00023163"/>
    </source>
</evidence>
<dbReference type="InterPro" id="IPR011051">
    <property type="entry name" value="RmlC_Cupin_sf"/>
</dbReference>
<comment type="caution">
    <text evidence="4">The sequence shown here is derived from an EMBL/GenBank/DDBJ whole genome shotgun (WGS) entry which is preliminary data.</text>
</comment>
<dbReference type="InterPro" id="IPR018060">
    <property type="entry name" value="HTH_AraC"/>
</dbReference>
<keyword evidence="2" id="KW-0804">Transcription</keyword>
<evidence type="ECO:0000313" key="4">
    <source>
        <dbReference type="EMBL" id="GAA1777834.1"/>
    </source>
</evidence>
<evidence type="ECO:0000256" key="1">
    <source>
        <dbReference type="ARBA" id="ARBA00023015"/>
    </source>
</evidence>
<evidence type="ECO:0000313" key="5">
    <source>
        <dbReference type="Proteomes" id="UP001500851"/>
    </source>
</evidence>
<protein>
    <submittedName>
        <fullName evidence="4">Helix-turn-helix transcriptional regulator</fullName>
    </submittedName>
</protein>
<dbReference type="InterPro" id="IPR009057">
    <property type="entry name" value="Homeodomain-like_sf"/>
</dbReference>
<dbReference type="EMBL" id="BAAAOB010000001">
    <property type="protein sequence ID" value="GAA1777834.1"/>
    <property type="molecule type" value="Genomic_DNA"/>
</dbReference>
<dbReference type="PANTHER" id="PTHR11019:SF199">
    <property type="entry name" value="HTH-TYPE TRANSCRIPTIONAL REGULATOR NIMR"/>
    <property type="match status" value="1"/>
</dbReference>
<dbReference type="Gene3D" id="1.10.10.60">
    <property type="entry name" value="Homeodomain-like"/>
    <property type="match status" value="2"/>
</dbReference>
<feature type="domain" description="HTH araC/xylS-type" evidence="3">
    <location>
        <begin position="150"/>
        <end position="247"/>
    </location>
</feature>
<evidence type="ECO:0000259" key="3">
    <source>
        <dbReference type="PROSITE" id="PS01124"/>
    </source>
</evidence>
<keyword evidence="5" id="KW-1185">Reference proteome</keyword>
<dbReference type="PANTHER" id="PTHR11019">
    <property type="entry name" value="HTH-TYPE TRANSCRIPTIONAL REGULATOR NIMR"/>
    <property type="match status" value="1"/>
</dbReference>
<proteinExistence type="predicted"/>
<dbReference type="Gene3D" id="2.60.120.10">
    <property type="entry name" value="Jelly Rolls"/>
    <property type="match status" value="1"/>
</dbReference>
<gene>
    <name evidence="4" type="ORF">GCM10009768_03000</name>
</gene>
<sequence length="278" mass="30859">MPETRHDSLAPEQILLLDHAERTPVHLHAMGHLVYPATGVLSLVTDDGSWIAPSNRVVWIPAGFRHRHRAHGATDMRVVFLPAELAGLLPARPAVLAMSALAREAALTLTGDPSRSPESRDRLRRVIIEDVCATPEQPLHLPEPHDDRLRALTRLVEQDLSSPETLEQLGRRVGASGRTLSRLFRQEVGMSFRQWRIQLRVHRALLLLTDGVSVVDTATACGWANPSAFIDAFTELVGQTPGRYRRSLALEDRGPLRENRSGATPDTASIFESLKTKW</sequence>
<organism evidence="4 5">
    <name type="scientific">Leucobacter iarius</name>
    <dbReference type="NCBI Taxonomy" id="333963"/>
    <lineage>
        <taxon>Bacteria</taxon>
        <taxon>Bacillati</taxon>
        <taxon>Actinomycetota</taxon>
        <taxon>Actinomycetes</taxon>
        <taxon>Micrococcales</taxon>
        <taxon>Microbacteriaceae</taxon>
        <taxon>Leucobacter</taxon>
    </lineage>
</organism>
<keyword evidence="1" id="KW-0805">Transcription regulation</keyword>
<accession>A0ABN2L9N3</accession>
<dbReference type="InterPro" id="IPR014710">
    <property type="entry name" value="RmlC-like_jellyroll"/>
</dbReference>
<dbReference type="PROSITE" id="PS01124">
    <property type="entry name" value="HTH_ARAC_FAMILY_2"/>
    <property type="match status" value="1"/>
</dbReference>
<name>A0ABN2L9N3_9MICO</name>
<dbReference type="Proteomes" id="UP001500851">
    <property type="component" value="Unassembled WGS sequence"/>
</dbReference>
<dbReference type="SUPFAM" id="SSF46689">
    <property type="entry name" value="Homeodomain-like"/>
    <property type="match status" value="1"/>
</dbReference>
<dbReference type="CDD" id="cd06124">
    <property type="entry name" value="cupin_NimR-like_N"/>
    <property type="match status" value="1"/>
</dbReference>
<dbReference type="SUPFAM" id="SSF51182">
    <property type="entry name" value="RmlC-like cupins"/>
    <property type="match status" value="1"/>
</dbReference>
<reference evidence="4 5" key="1">
    <citation type="journal article" date="2019" name="Int. J. Syst. Evol. Microbiol.">
        <title>The Global Catalogue of Microorganisms (GCM) 10K type strain sequencing project: providing services to taxonomists for standard genome sequencing and annotation.</title>
        <authorList>
            <consortium name="The Broad Institute Genomics Platform"/>
            <consortium name="The Broad Institute Genome Sequencing Center for Infectious Disease"/>
            <person name="Wu L."/>
            <person name="Ma J."/>
        </authorList>
    </citation>
    <scope>NUCLEOTIDE SEQUENCE [LARGE SCALE GENOMIC DNA]</scope>
    <source>
        <strain evidence="4 5">JCM 14736</strain>
    </source>
</reference>